<reference evidence="1 2" key="1">
    <citation type="submission" date="2019-12" db="EMBL/GenBank/DDBJ databases">
        <title>The draft genomic sequence of strain Chitinophaga oryziterrae JCM 16595.</title>
        <authorList>
            <person name="Zhang X."/>
        </authorList>
    </citation>
    <scope>NUCLEOTIDE SEQUENCE [LARGE SCALE GENOMIC DNA]</scope>
    <source>
        <strain evidence="1 2">JCM 16595</strain>
    </source>
</reference>
<evidence type="ECO:0000313" key="1">
    <source>
        <dbReference type="EMBL" id="MVT39516.1"/>
    </source>
</evidence>
<dbReference type="RefSeq" id="WP_157298183.1">
    <property type="nucleotide sequence ID" value="NZ_BAAAZB010000005.1"/>
</dbReference>
<dbReference type="InterPro" id="IPR027417">
    <property type="entry name" value="P-loop_NTPase"/>
</dbReference>
<name>A0A6N8J5H2_9BACT</name>
<accession>A0A6N8J5H2</accession>
<dbReference type="SUPFAM" id="SSF52540">
    <property type="entry name" value="P-loop containing nucleoside triphosphate hydrolases"/>
    <property type="match status" value="1"/>
</dbReference>
<dbReference type="OrthoDB" id="680477at2"/>
<dbReference type="Gene3D" id="3.40.50.300">
    <property type="entry name" value="P-loop containing nucleotide triphosphate hydrolases"/>
    <property type="match status" value="1"/>
</dbReference>
<organism evidence="1 2">
    <name type="scientific">Chitinophaga oryziterrae</name>
    <dbReference type="NCBI Taxonomy" id="1031224"/>
    <lineage>
        <taxon>Bacteria</taxon>
        <taxon>Pseudomonadati</taxon>
        <taxon>Bacteroidota</taxon>
        <taxon>Chitinophagia</taxon>
        <taxon>Chitinophagales</taxon>
        <taxon>Chitinophagaceae</taxon>
        <taxon>Chitinophaga</taxon>
    </lineage>
</organism>
<evidence type="ECO:0008006" key="3">
    <source>
        <dbReference type="Google" id="ProtNLM"/>
    </source>
</evidence>
<keyword evidence="2" id="KW-1185">Reference proteome</keyword>
<dbReference type="EMBL" id="WRXO01000001">
    <property type="protein sequence ID" value="MVT39516.1"/>
    <property type="molecule type" value="Genomic_DNA"/>
</dbReference>
<evidence type="ECO:0000313" key="2">
    <source>
        <dbReference type="Proteomes" id="UP000468388"/>
    </source>
</evidence>
<protein>
    <recommendedName>
        <fullName evidence="3">AAA family ATPase</fullName>
    </recommendedName>
</protein>
<proteinExistence type="predicted"/>
<comment type="caution">
    <text evidence="1">The sequence shown here is derived from an EMBL/GenBank/DDBJ whole genome shotgun (WGS) entry which is preliminary data.</text>
</comment>
<gene>
    <name evidence="1" type="ORF">GO495_02860</name>
</gene>
<dbReference type="Proteomes" id="UP000468388">
    <property type="component" value="Unassembled WGS sequence"/>
</dbReference>
<dbReference type="AlphaFoldDB" id="A0A6N8J5H2"/>
<sequence length="83" mass="9504">MGILMKPLIGRKDGKNLLEKALASDEAELIAVFGRRRVGKTFLIREVFNSKMILEFSGVHNTTLKEQLTNFRNKLAEVMKLER</sequence>